<organism evidence="2 3">
    <name type="scientific">Dysosmobacter acutus</name>
    <dbReference type="NCBI Taxonomy" id="2841504"/>
    <lineage>
        <taxon>Bacteria</taxon>
        <taxon>Bacillati</taxon>
        <taxon>Bacillota</taxon>
        <taxon>Clostridia</taxon>
        <taxon>Eubacteriales</taxon>
        <taxon>Oscillospiraceae</taxon>
        <taxon>Dysosmobacter</taxon>
    </lineage>
</organism>
<keyword evidence="3" id="KW-1185">Reference proteome</keyword>
<sequence>MFYDQFYSQCEIRGITPTQVARDIGIRQSTVSMWKKQGTTPKYDTLKKLAEYFGVTVDYLLGKEAPNAWDGKLVATQKPNSSGKKITIDVDDLTLSQLEILIEALGPQAEELKVPIDRLVKLAEEIRSAPKDKTDKE</sequence>
<reference evidence="2 3" key="1">
    <citation type="submission" date="2021-06" db="EMBL/GenBank/DDBJ databases">
        <authorList>
            <person name="Sun Q."/>
            <person name="Li D."/>
        </authorList>
    </citation>
    <scope>NUCLEOTIDE SEQUENCE [LARGE SCALE GENOMIC DNA]</scope>
    <source>
        <strain evidence="2 3">MSJ-2</strain>
    </source>
</reference>
<accession>A0ABS6F8K5</accession>
<dbReference type="PROSITE" id="PS50943">
    <property type="entry name" value="HTH_CROC1"/>
    <property type="match status" value="1"/>
</dbReference>
<evidence type="ECO:0000313" key="3">
    <source>
        <dbReference type="Proteomes" id="UP000787672"/>
    </source>
</evidence>
<gene>
    <name evidence="2" type="ORF">KQI82_01910</name>
</gene>
<dbReference type="InterPro" id="IPR001387">
    <property type="entry name" value="Cro/C1-type_HTH"/>
</dbReference>
<evidence type="ECO:0000313" key="2">
    <source>
        <dbReference type="EMBL" id="MBU5625690.1"/>
    </source>
</evidence>
<protein>
    <submittedName>
        <fullName evidence="2">Helix-turn-helix transcriptional regulator</fullName>
    </submittedName>
</protein>
<comment type="caution">
    <text evidence="2">The sequence shown here is derived from an EMBL/GenBank/DDBJ whole genome shotgun (WGS) entry which is preliminary data.</text>
</comment>
<name>A0ABS6F8K5_9FIRM</name>
<dbReference type="CDD" id="cd00093">
    <property type="entry name" value="HTH_XRE"/>
    <property type="match status" value="1"/>
</dbReference>
<dbReference type="Proteomes" id="UP000787672">
    <property type="component" value="Unassembled WGS sequence"/>
</dbReference>
<evidence type="ECO:0000259" key="1">
    <source>
        <dbReference type="PROSITE" id="PS50943"/>
    </source>
</evidence>
<proteinExistence type="predicted"/>
<dbReference type="SMART" id="SM00530">
    <property type="entry name" value="HTH_XRE"/>
    <property type="match status" value="1"/>
</dbReference>
<feature type="domain" description="HTH cro/C1-type" evidence="1">
    <location>
        <begin position="13"/>
        <end position="60"/>
    </location>
</feature>
<dbReference type="EMBL" id="JAHLQN010000001">
    <property type="protein sequence ID" value="MBU5625690.1"/>
    <property type="molecule type" value="Genomic_DNA"/>
</dbReference>
<dbReference type="RefSeq" id="WP_216557943.1">
    <property type="nucleotide sequence ID" value="NZ_JAHLQN010000001.1"/>
</dbReference>
<dbReference type="Pfam" id="PF01381">
    <property type="entry name" value="HTH_3"/>
    <property type="match status" value="1"/>
</dbReference>